<evidence type="ECO:0000256" key="1">
    <source>
        <dbReference type="ARBA" id="ARBA00022741"/>
    </source>
</evidence>
<dbReference type="EMBL" id="JBHSWU010000465">
    <property type="protein sequence ID" value="MFC6725302.1"/>
    <property type="molecule type" value="Genomic_DNA"/>
</dbReference>
<dbReference type="InterPro" id="IPR014001">
    <property type="entry name" value="Helicase_ATP-bd"/>
</dbReference>
<evidence type="ECO:0000259" key="5">
    <source>
        <dbReference type="PROSITE" id="PS51192"/>
    </source>
</evidence>
<dbReference type="GO" id="GO:0016787">
    <property type="term" value="F:hydrolase activity"/>
    <property type="evidence" value="ECO:0007669"/>
    <property type="project" value="UniProtKB-KW"/>
</dbReference>
<dbReference type="Gene3D" id="3.40.50.300">
    <property type="entry name" value="P-loop containing nucleotide triphosphate hydrolases"/>
    <property type="match status" value="1"/>
</dbReference>
<evidence type="ECO:0000313" key="6">
    <source>
        <dbReference type="EMBL" id="MFC6725302.1"/>
    </source>
</evidence>
<comment type="caution">
    <text evidence="6">The sequence shown here is derived from an EMBL/GenBank/DDBJ whole genome shotgun (WGS) entry which is preliminary data.</text>
</comment>
<dbReference type="InterPro" id="IPR050474">
    <property type="entry name" value="Hel308_SKI2-like"/>
</dbReference>
<keyword evidence="1" id="KW-0547">Nucleotide-binding</keyword>
<feature type="non-terminal residue" evidence="6">
    <location>
        <position position="160"/>
    </location>
</feature>
<protein>
    <submittedName>
        <fullName evidence="6">DEAD/DEAH box helicase</fullName>
    </submittedName>
</protein>
<dbReference type="AlphaFoldDB" id="A0ABD5S2U2"/>
<dbReference type="InterPro" id="IPR027417">
    <property type="entry name" value="P-loop_NTPase"/>
</dbReference>
<evidence type="ECO:0000313" key="7">
    <source>
        <dbReference type="Proteomes" id="UP001596328"/>
    </source>
</evidence>
<dbReference type="SUPFAM" id="SSF52540">
    <property type="entry name" value="P-loop containing nucleoside triphosphate hydrolases"/>
    <property type="match status" value="1"/>
</dbReference>
<name>A0ABD5S2U2_9EURY</name>
<evidence type="ECO:0000256" key="2">
    <source>
        <dbReference type="ARBA" id="ARBA00022801"/>
    </source>
</evidence>
<evidence type="ECO:0000256" key="3">
    <source>
        <dbReference type="ARBA" id="ARBA00022806"/>
    </source>
</evidence>
<dbReference type="GO" id="GO:0140097">
    <property type="term" value="F:catalytic activity, acting on DNA"/>
    <property type="evidence" value="ECO:0007669"/>
    <property type="project" value="UniProtKB-ARBA"/>
</dbReference>
<dbReference type="Pfam" id="PF00270">
    <property type="entry name" value="DEAD"/>
    <property type="match status" value="1"/>
</dbReference>
<feature type="domain" description="Helicase ATP-binding" evidence="5">
    <location>
        <begin position="33"/>
        <end position="160"/>
    </location>
</feature>
<dbReference type="GO" id="GO:0004386">
    <property type="term" value="F:helicase activity"/>
    <property type="evidence" value="ECO:0007669"/>
    <property type="project" value="UniProtKB-KW"/>
</dbReference>
<dbReference type="GO" id="GO:0005524">
    <property type="term" value="F:ATP binding"/>
    <property type="evidence" value="ECO:0007669"/>
    <property type="project" value="UniProtKB-KW"/>
</dbReference>
<dbReference type="PROSITE" id="PS51192">
    <property type="entry name" value="HELICASE_ATP_BIND_1"/>
    <property type="match status" value="1"/>
</dbReference>
<organism evidence="6 7">
    <name type="scientific">Halobium palmae</name>
    <dbReference type="NCBI Taxonomy" id="1776492"/>
    <lineage>
        <taxon>Archaea</taxon>
        <taxon>Methanobacteriati</taxon>
        <taxon>Methanobacteriota</taxon>
        <taxon>Stenosarchaea group</taxon>
        <taxon>Halobacteria</taxon>
        <taxon>Halobacteriales</taxon>
        <taxon>Haloferacaceae</taxon>
        <taxon>Halobium</taxon>
    </lineage>
</organism>
<dbReference type="InterPro" id="IPR011545">
    <property type="entry name" value="DEAD/DEAH_box_helicase_dom"/>
</dbReference>
<dbReference type="SMART" id="SM00487">
    <property type="entry name" value="DEXDc"/>
    <property type="match status" value="1"/>
</dbReference>
<reference evidence="6 7" key="1">
    <citation type="journal article" date="2019" name="Int. J. Syst. Evol. Microbiol.">
        <title>The Global Catalogue of Microorganisms (GCM) 10K type strain sequencing project: providing services to taxonomists for standard genome sequencing and annotation.</title>
        <authorList>
            <consortium name="The Broad Institute Genomics Platform"/>
            <consortium name="The Broad Institute Genome Sequencing Center for Infectious Disease"/>
            <person name="Wu L."/>
            <person name="Ma J."/>
        </authorList>
    </citation>
    <scope>NUCLEOTIDE SEQUENCE [LARGE SCALE GENOMIC DNA]</scope>
    <source>
        <strain evidence="6 7">NBRC 111368</strain>
    </source>
</reference>
<sequence>MRVRDLPLSTDLRDHYESQGVEELYPPQVAAVESGVAEGKNLVAAIPTASGKTFIAELAMLTAGGPALYIVPLRALAREKYETFSALPGVDVGISTGDFDSPAEDLAAFDVVVATSEKVDSAIRNGAEWIGDLACVVVDEVHLLGAEGRGPTLEVTLANL</sequence>
<dbReference type="PANTHER" id="PTHR47961:SF10">
    <property type="entry name" value="ATP-DEPENDENT DNA HELICASE HEL308"/>
    <property type="match status" value="1"/>
</dbReference>
<keyword evidence="3 6" id="KW-0347">Helicase</keyword>
<dbReference type="PANTHER" id="PTHR47961">
    <property type="entry name" value="DNA POLYMERASE THETA, PUTATIVE (AFU_ORTHOLOGUE AFUA_1G05260)-RELATED"/>
    <property type="match status" value="1"/>
</dbReference>
<keyword evidence="4" id="KW-0067">ATP-binding</keyword>
<dbReference type="Proteomes" id="UP001596328">
    <property type="component" value="Unassembled WGS sequence"/>
</dbReference>
<proteinExistence type="predicted"/>
<keyword evidence="7" id="KW-1185">Reference proteome</keyword>
<keyword evidence="2" id="KW-0378">Hydrolase</keyword>
<evidence type="ECO:0000256" key="4">
    <source>
        <dbReference type="ARBA" id="ARBA00022840"/>
    </source>
</evidence>
<accession>A0ABD5S2U2</accession>
<gene>
    <name evidence="6" type="ORF">ACFQE1_13165</name>
</gene>